<comment type="caution">
    <text evidence="1">The sequence shown here is derived from an EMBL/GenBank/DDBJ whole genome shotgun (WGS) entry which is preliminary data.</text>
</comment>
<proteinExistence type="predicted"/>
<protein>
    <submittedName>
        <fullName evidence="1">Acyl transferase/acyl hydrolase/lysophospholipase</fullName>
    </submittedName>
</protein>
<gene>
    <name evidence="1" type="ORF">SUNI508_00424</name>
</gene>
<keyword evidence="2" id="KW-1185">Reference proteome</keyword>
<name>A0ABR2V7R6_9PEZI</name>
<evidence type="ECO:0000313" key="2">
    <source>
        <dbReference type="Proteomes" id="UP001408356"/>
    </source>
</evidence>
<keyword evidence="1" id="KW-0808">Transferase</keyword>
<dbReference type="Gene3D" id="3.10.129.110">
    <property type="entry name" value="Polyketide synthase dehydratase"/>
    <property type="match status" value="1"/>
</dbReference>
<accession>A0ABR2V7R6</accession>
<evidence type="ECO:0000313" key="1">
    <source>
        <dbReference type="EMBL" id="KAK9422561.1"/>
    </source>
</evidence>
<organism evidence="1 2">
    <name type="scientific">Seiridium unicorne</name>
    <dbReference type="NCBI Taxonomy" id="138068"/>
    <lineage>
        <taxon>Eukaryota</taxon>
        <taxon>Fungi</taxon>
        <taxon>Dikarya</taxon>
        <taxon>Ascomycota</taxon>
        <taxon>Pezizomycotina</taxon>
        <taxon>Sordariomycetes</taxon>
        <taxon>Xylariomycetidae</taxon>
        <taxon>Amphisphaeriales</taxon>
        <taxon>Sporocadaceae</taxon>
        <taxon>Seiridium</taxon>
    </lineage>
</organism>
<reference evidence="1 2" key="1">
    <citation type="journal article" date="2024" name="J. Plant Pathol.">
        <title>Sequence and assembly of the genome of Seiridium unicorne, isolate CBS 538.82, causal agent of cypress canker disease.</title>
        <authorList>
            <person name="Scali E."/>
            <person name="Rocca G.D."/>
            <person name="Danti R."/>
            <person name="Garbelotto M."/>
            <person name="Barberini S."/>
            <person name="Baroncelli R."/>
            <person name="Emiliani G."/>
        </authorList>
    </citation>
    <scope>NUCLEOTIDE SEQUENCE [LARGE SCALE GENOMIC DNA]</scope>
    <source>
        <strain evidence="1 2">BM-138-508</strain>
    </source>
</reference>
<dbReference type="Proteomes" id="UP001408356">
    <property type="component" value="Unassembled WGS sequence"/>
</dbReference>
<sequence>MALEAVTQLHHESGDAAAIESFKVRQVAINSALRVEDTELGTETVLTMERIVLTNSAVMSQWYKFSIGSMVPNSDIWTQHYIGMICALTTVTSIDENQKLKADPRSRSLDMKR</sequence>
<dbReference type="EMBL" id="JARVKF010000112">
    <property type="protein sequence ID" value="KAK9422561.1"/>
    <property type="molecule type" value="Genomic_DNA"/>
</dbReference>
<dbReference type="GO" id="GO:0016740">
    <property type="term" value="F:transferase activity"/>
    <property type="evidence" value="ECO:0007669"/>
    <property type="project" value="UniProtKB-KW"/>
</dbReference>
<dbReference type="GO" id="GO:0016787">
    <property type="term" value="F:hydrolase activity"/>
    <property type="evidence" value="ECO:0007669"/>
    <property type="project" value="UniProtKB-KW"/>
</dbReference>
<dbReference type="InterPro" id="IPR042104">
    <property type="entry name" value="PKS_dehydratase_sf"/>
</dbReference>
<keyword evidence="1" id="KW-0378">Hydrolase</keyword>